<keyword evidence="10" id="KW-1185">Reference proteome</keyword>
<dbReference type="InterPro" id="IPR024478">
    <property type="entry name" value="HlyB_4HB_MCP"/>
</dbReference>
<dbReference type="Gene3D" id="1.10.287.950">
    <property type="entry name" value="Methyl-accepting chemotaxis protein"/>
    <property type="match status" value="1"/>
</dbReference>
<dbReference type="InterPro" id="IPR004089">
    <property type="entry name" value="MCPsignal_dom"/>
</dbReference>
<dbReference type="SMART" id="SM00283">
    <property type="entry name" value="MA"/>
    <property type="match status" value="1"/>
</dbReference>
<evidence type="ECO:0000313" key="10">
    <source>
        <dbReference type="Proteomes" id="UP000676967"/>
    </source>
</evidence>
<keyword evidence="2 6" id="KW-1133">Transmembrane helix</keyword>
<evidence type="ECO:0000256" key="5">
    <source>
        <dbReference type="PROSITE-ProRule" id="PRU00284"/>
    </source>
</evidence>
<name>A0ABM7M6Y8_9ACTN</name>
<evidence type="ECO:0000256" key="6">
    <source>
        <dbReference type="SAM" id="Phobius"/>
    </source>
</evidence>
<proteinExistence type="inferred from homology"/>
<organism evidence="9 10">
    <name type="scientific">Actinoplanes ianthinogenes</name>
    <dbReference type="NCBI Taxonomy" id="122358"/>
    <lineage>
        <taxon>Bacteria</taxon>
        <taxon>Bacillati</taxon>
        <taxon>Actinomycetota</taxon>
        <taxon>Actinomycetes</taxon>
        <taxon>Micromonosporales</taxon>
        <taxon>Micromonosporaceae</taxon>
        <taxon>Actinoplanes</taxon>
    </lineage>
</organism>
<feature type="domain" description="HAMP" evidence="8">
    <location>
        <begin position="242"/>
        <end position="294"/>
    </location>
</feature>
<dbReference type="PROSITE" id="PS50885">
    <property type="entry name" value="HAMP"/>
    <property type="match status" value="1"/>
</dbReference>
<evidence type="ECO:0000256" key="2">
    <source>
        <dbReference type="ARBA" id="ARBA00022989"/>
    </source>
</evidence>
<evidence type="ECO:0000259" key="8">
    <source>
        <dbReference type="PROSITE" id="PS50885"/>
    </source>
</evidence>
<dbReference type="Proteomes" id="UP000676967">
    <property type="component" value="Chromosome"/>
</dbReference>
<evidence type="ECO:0000259" key="7">
    <source>
        <dbReference type="PROSITE" id="PS50111"/>
    </source>
</evidence>
<dbReference type="PANTHER" id="PTHR32089">
    <property type="entry name" value="METHYL-ACCEPTING CHEMOTAXIS PROTEIN MCPB"/>
    <property type="match status" value="1"/>
</dbReference>
<dbReference type="Pfam" id="PF12729">
    <property type="entry name" value="4HB_MCP_1"/>
    <property type="match status" value="1"/>
</dbReference>
<feature type="domain" description="Methyl-accepting transducer" evidence="7">
    <location>
        <begin position="306"/>
        <end position="545"/>
    </location>
</feature>
<dbReference type="EMBL" id="AP023356">
    <property type="protein sequence ID" value="BCJ47360.1"/>
    <property type="molecule type" value="Genomic_DNA"/>
</dbReference>
<reference evidence="9 10" key="1">
    <citation type="submission" date="2020-08" db="EMBL/GenBank/DDBJ databases">
        <title>Whole genome shotgun sequence of Actinoplanes ianthinogenes NBRC 13996.</title>
        <authorList>
            <person name="Komaki H."/>
            <person name="Tamura T."/>
        </authorList>
    </citation>
    <scope>NUCLEOTIDE SEQUENCE [LARGE SCALE GENOMIC DNA]</scope>
    <source>
        <strain evidence="9 10">NBRC 13996</strain>
    </source>
</reference>
<dbReference type="InterPro" id="IPR004090">
    <property type="entry name" value="Chemotax_Me-accpt_rcpt"/>
</dbReference>
<dbReference type="CDD" id="cd06225">
    <property type="entry name" value="HAMP"/>
    <property type="match status" value="1"/>
</dbReference>
<evidence type="ECO:0000313" key="9">
    <source>
        <dbReference type="EMBL" id="BCJ47360.1"/>
    </source>
</evidence>
<gene>
    <name evidence="9" type="ORF">Aiant_80170</name>
</gene>
<accession>A0ABM7M6Y8</accession>
<protein>
    <recommendedName>
        <fullName evidence="11">Methyl-accepting chemotaxis protein</fullName>
    </recommendedName>
</protein>
<dbReference type="SUPFAM" id="SSF58104">
    <property type="entry name" value="Methyl-accepting chemotaxis protein (MCP) signaling domain"/>
    <property type="match status" value="1"/>
</dbReference>
<dbReference type="PANTHER" id="PTHR32089:SF112">
    <property type="entry name" value="LYSOZYME-LIKE PROTEIN-RELATED"/>
    <property type="match status" value="1"/>
</dbReference>
<evidence type="ECO:0000256" key="1">
    <source>
        <dbReference type="ARBA" id="ARBA00022692"/>
    </source>
</evidence>
<evidence type="ECO:0008006" key="11">
    <source>
        <dbReference type="Google" id="ProtNLM"/>
    </source>
</evidence>
<keyword evidence="1 6" id="KW-0812">Transmembrane</keyword>
<keyword evidence="6" id="KW-0472">Membrane</keyword>
<dbReference type="InterPro" id="IPR003660">
    <property type="entry name" value="HAMP_dom"/>
</dbReference>
<dbReference type="Pfam" id="PF00015">
    <property type="entry name" value="MCPsignal"/>
    <property type="match status" value="1"/>
</dbReference>
<feature type="transmembrane region" description="Helical" evidence="6">
    <location>
        <begin position="42"/>
        <end position="64"/>
    </location>
</feature>
<dbReference type="SMART" id="SM00304">
    <property type="entry name" value="HAMP"/>
    <property type="match status" value="1"/>
</dbReference>
<dbReference type="PRINTS" id="PR00260">
    <property type="entry name" value="CHEMTRNSDUCR"/>
</dbReference>
<comment type="similarity">
    <text evidence="4">Belongs to the methyl-accepting chemotaxis (MCP) protein family.</text>
</comment>
<feature type="transmembrane region" description="Helical" evidence="6">
    <location>
        <begin position="220"/>
        <end position="245"/>
    </location>
</feature>
<evidence type="ECO:0000256" key="4">
    <source>
        <dbReference type="ARBA" id="ARBA00029447"/>
    </source>
</evidence>
<sequence>MPAVTVTGSDRPLPRVGGELTNTVSADEKGGFVADLSVKSKILGGIGLAVAVAVIVGVVGLTALKNASDTAQGIYTNNVSSIAAVGQIESVSRQARLDVADEAISQDAPTVKKYTDAFHADLTAFDTAVADYRSSGPTADPAVLADMQTEWQGWVKLAEGRFLALGAANDMAGWQKVRDTQALPLLGKLKTDLDSLSAAETADAAENAASARSRYESSRLTSIIVLLAGCLLALAFGTWVALMIVRSLTRVKEVCQALASGDLTRSTGLVSRDEPGQMGRALDDATAHLRATVTTIGGSAVTLASAAEELSTVSAQLQAGAAEAADRAMSATEASEQVNNGVQSIAAGAEEMSASITEIASSAGQAAEVAQKGMMVAERTNAEVAQLGAASAEIGDVVRLITTIAEQTNLLALNATIEAARAGELGKGFAVVAGEVKDLAQQTAKATDEITARIGALQQSSGTAAEAIGEITHVIGQIGDYTTTIASAVEEQTATTAEMSRSVAEAAGNSGDVARTVSGVAEVASATAEGAAATQQAAADLTRLAGDLTTLVGNFHH</sequence>
<evidence type="ECO:0000256" key="3">
    <source>
        <dbReference type="ARBA" id="ARBA00023224"/>
    </source>
</evidence>
<dbReference type="PROSITE" id="PS50111">
    <property type="entry name" value="CHEMOTAXIS_TRANSDUC_2"/>
    <property type="match status" value="1"/>
</dbReference>
<keyword evidence="3 5" id="KW-0807">Transducer</keyword>